<name>A0A7J8FYF4_MOLMO</name>
<dbReference type="AlphaFoldDB" id="A0A7J8FYF4"/>
<proteinExistence type="predicted"/>
<evidence type="ECO:0000256" key="1">
    <source>
        <dbReference type="SAM" id="MobiDB-lite"/>
    </source>
</evidence>
<dbReference type="Proteomes" id="UP000550707">
    <property type="component" value="Unassembled WGS sequence"/>
</dbReference>
<organism evidence="2 3">
    <name type="scientific">Molossus molossus</name>
    <name type="common">Pallas' mastiff bat</name>
    <name type="synonym">Vespertilio molossus</name>
    <dbReference type="NCBI Taxonomy" id="27622"/>
    <lineage>
        <taxon>Eukaryota</taxon>
        <taxon>Metazoa</taxon>
        <taxon>Chordata</taxon>
        <taxon>Craniata</taxon>
        <taxon>Vertebrata</taxon>
        <taxon>Euteleostomi</taxon>
        <taxon>Mammalia</taxon>
        <taxon>Eutheria</taxon>
        <taxon>Laurasiatheria</taxon>
        <taxon>Chiroptera</taxon>
        <taxon>Yangochiroptera</taxon>
        <taxon>Molossidae</taxon>
        <taxon>Molossus</taxon>
    </lineage>
</organism>
<accession>A0A7J8FYF4</accession>
<comment type="caution">
    <text evidence="2">The sequence shown here is derived from an EMBL/GenBank/DDBJ whole genome shotgun (WGS) entry which is preliminary data.</text>
</comment>
<dbReference type="EMBL" id="JACASF010000010">
    <property type="protein sequence ID" value="KAF6452720.1"/>
    <property type="molecule type" value="Genomic_DNA"/>
</dbReference>
<feature type="region of interest" description="Disordered" evidence="1">
    <location>
        <begin position="1"/>
        <end position="76"/>
    </location>
</feature>
<protein>
    <submittedName>
        <fullName evidence="2">L3MBTL histone methyl-lysine binding protein 2</fullName>
    </submittedName>
</protein>
<evidence type="ECO:0000313" key="2">
    <source>
        <dbReference type="EMBL" id="KAF6452720.1"/>
    </source>
</evidence>
<gene>
    <name evidence="2" type="ORF">HJG59_007518</name>
</gene>
<sequence length="76" mass="8376">MGGPPQMARTGSVTMPPPTPSSQPLSAKRTTLSSHLRKGTRHTLSAGTPTWRRPSRRQLHRDSLTWTAPTMASRWA</sequence>
<reference evidence="2 3" key="1">
    <citation type="journal article" date="2020" name="Nature">
        <title>Six reference-quality genomes reveal evolution of bat adaptations.</title>
        <authorList>
            <person name="Jebb D."/>
            <person name="Huang Z."/>
            <person name="Pippel M."/>
            <person name="Hughes G.M."/>
            <person name="Lavrichenko K."/>
            <person name="Devanna P."/>
            <person name="Winkler S."/>
            <person name="Jermiin L.S."/>
            <person name="Skirmuntt E.C."/>
            <person name="Katzourakis A."/>
            <person name="Burkitt-Gray L."/>
            <person name="Ray D.A."/>
            <person name="Sullivan K.A.M."/>
            <person name="Roscito J.G."/>
            <person name="Kirilenko B.M."/>
            <person name="Davalos L.M."/>
            <person name="Corthals A.P."/>
            <person name="Power M.L."/>
            <person name="Jones G."/>
            <person name="Ransome R.D."/>
            <person name="Dechmann D.K.N."/>
            <person name="Locatelli A.G."/>
            <person name="Puechmaille S.J."/>
            <person name="Fedrigo O."/>
            <person name="Jarvis E.D."/>
            <person name="Hiller M."/>
            <person name="Vernes S.C."/>
            <person name="Myers E.W."/>
            <person name="Teeling E.C."/>
        </authorList>
    </citation>
    <scope>NUCLEOTIDE SEQUENCE [LARGE SCALE GENOMIC DNA]</scope>
    <source>
        <strain evidence="2">MMolMol1</strain>
        <tissue evidence="2">Muscle</tissue>
    </source>
</reference>
<keyword evidence="3" id="KW-1185">Reference proteome</keyword>
<feature type="compositionally biased region" description="Polar residues" evidence="1">
    <location>
        <begin position="22"/>
        <end position="34"/>
    </location>
</feature>
<evidence type="ECO:0000313" key="3">
    <source>
        <dbReference type="Proteomes" id="UP000550707"/>
    </source>
</evidence>